<gene>
    <name evidence="14" type="ORF">FC093_08465</name>
</gene>
<dbReference type="GO" id="GO:0006633">
    <property type="term" value="P:fatty acid biosynthetic process"/>
    <property type="evidence" value="ECO:0007669"/>
    <property type="project" value="UniProtKB-KW"/>
</dbReference>
<comment type="subcellular location">
    <subcellularLocation>
        <location evidence="1">Membrane</location>
        <topology evidence="1">Multi-pass membrane protein</topology>
    </subcellularLocation>
</comment>
<keyword evidence="11" id="KW-0275">Fatty acid biosynthesis</keyword>
<accession>A0A4U3L4S5</accession>
<dbReference type="AlphaFoldDB" id="A0A4U3L4S5"/>
<dbReference type="InterPro" id="IPR015876">
    <property type="entry name" value="Acyl-CoA_DS"/>
</dbReference>
<dbReference type="GO" id="GO:0016020">
    <property type="term" value="C:membrane"/>
    <property type="evidence" value="ECO:0007669"/>
    <property type="project" value="UniProtKB-SubCell"/>
</dbReference>
<feature type="domain" description="Fatty acid desaturase" evidence="13">
    <location>
        <begin position="6"/>
        <end position="227"/>
    </location>
</feature>
<evidence type="ECO:0000313" key="15">
    <source>
        <dbReference type="Proteomes" id="UP000305848"/>
    </source>
</evidence>
<keyword evidence="10 12" id="KW-0472">Membrane</keyword>
<evidence type="ECO:0000256" key="10">
    <source>
        <dbReference type="ARBA" id="ARBA00023136"/>
    </source>
</evidence>
<keyword evidence="4 12" id="KW-0812">Transmembrane</keyword>
<keyword evidence="15" id="KW-1185">Reference proteome</keyword>
<evidence type="ECO:0000256" key="4">
    <source>
        <dbReference type="ARBA" id="ARBA00022692"/>
    </source>
</evidence>
<evidence type="ECO:0000313" key="14">
    <source>
        <dbReference type="EMBL" id="TKK69339.1"/>
    </source>
</evidence>
<dbReference type="OrthoDB" id="9768289at2"/>
<evidence type="ECO:0000256" key="1">
    <source>
        <dbReference type="ARBA" id="ARBA00004141"/>
    </source>
</evidence>
<protein>
    <submittedName>
        <fullName evidence="14">Acyl-CoA desaturase</fullName>
    </submittedName>
</protein>
<reference evidence="14 15" key="1">
    <citation type="submission" date="2019-05" db="EMBL/GenBank/DDBJ databases">
        <title>Panacibacter sp. strain 17mud1-8 Genome sequencing and assembly.</title>
        <authorList>
            <person name="Chhetri G."/>
        </authorList>
    </citation>
    <scope>NUCLEOTIDE SEQUENCE [LARGE SCALE GENOMIC DNA]</scope>
    <source>
        <strain evidence="14 15">17mud1-8</strain>
    </source>
</reference>
<keyword evidence="3" id="KW-0444">Lipid biosynthesis</keyword>
<dbReference type="EMBL" id="SZQL01000005">
    <property type="protein sequence ID" value="TKK69339.1"/>
    <property type="molecule type" value="Genomic_DNA"/>
</dbReference>
<comment type="caution">
    <text evidence="14">The sequence shown here is derived from an EMBL/GenBank/DDBJ whole genome shotgun (WGS) entry which is preliminary data.</text>
</comment>
<dbReference type="GO" id="GO:0016717">
    <property type="term" value="F:oxidoreductase activity, acting on paired donors, with oxidation of a pair of donors resulting in the reduction of molecular oxygen to two molecules of water"/>
    <property type="evidence" value="ECO:0007669"/>
    <property type="project" value="InterPro"/>
</dbReference>
<evidence type="ECO:0000256" key="11">
    <source>
        <dbReference type="ARBA" id="ARBA00023160"/>
    </source>
</evidence>
<evidence type="ECO:0000256" key="7">
    <source>
        <dbReference type="ARBA" id="ARBA00023002"/>
    </source>
</evidence>
<dbReference type="PANTHER" id="PTHR11351">
    <property type="entry name" value="ACYL-COA DESATURASE"/>
    <property type="match status" value="1"/>
</dbReference>
<keyword evidence="7" id="KW-0560">Oxidoreductase</keyword>
<comment type="similarity">
    <text evidence="2">Belongs to the fatty acid desaturase type 2 family.</text>
</comment>
<keyword evidence="8" id="KW-0408">Iron</keyword>
<keyword evidence="5" id="KW-0276">Fatty acid metabolism</keyword>
<evidence type="ECO:0000256" key="3">
    <source>
        <dbReference type="ARBA" id="ARBA00022516"/>
    </source>
</evidence>
<evidence type="ECO:0000256" key="5">
    <source>
        <dbReference type="ARBA" id="ARBA00022832"/>
    </source>
</evidence>
<dbReference type="Proteomes" id="UP000305848">
    <property type="component" value="Unassembled WGS sequence"/>
</dbReference>
<proteinExistence type="inferred from homology"/>
<evidence type="ECO:0000256" key="12">
    <source>
        <dbReference type="SAM" id="Phobius"/>
    </source>
</evidence>
<evidence type="ECO:0000259" key="13">
    <source>
        <dbReference type="Pfam" id="PF00487"/>
    </source>
</evidence>
<keyword evidence="6 12" id="KW-1133">Transmembrane helix</keyword>
<dbReference type="InterPro" id="IPR005804">
    <property type="entry name" value="FA_desaturase_dom"/>
</dbReference>
<evidence type="ECO:0000256" key="2">
    <source>
        <dbReference type="ARBA" id="ARBA00008749"/>
    </source>
</evidence>
<organism evidence="14 15">
    <name type="scientific">Ilyomonas limi</name>
    <dbReference type="NCBI Taxonomy" id="2575867"/>
    <lineage>
        <taxon>Bacteria</taxon>
        <taxon>Pseudomonadati</taxon>
        <taxon>Bacteroidota</taxon>
        <taxon>Chitinophagia</taxon>
        <taxon>Chitinophagales</taxon>
        <taxon>Chitinophagaceae</taxon>
        <taxon>Ilyomonas</taxon>
    </lineage>
</organism>
<evidence type="ECO:0000256" key="8">
    <source>
        <dbReference type="ARBA" id="ARBA00023004"/>
    </source>
</evidence>
<feature type="transmembrane region" description="Helical" evidence="12">
    <location>
        <begin position="129"/>
        <end position="146"/>
    </location>
</feature>
<evidence type="ECO:0000256" key="9">
    <source>
        <dbReference type="ARBA" id="ARBA00023098"/>
    </source>
</evidence>
<dbReference type="Pfam" id="PF00487">
    <property type="entry name" value="FA_desaturase"/>
    <property type="match status" value="1"/>
</dbReference>
<name>A0A4U3L4S5_9BACT</name>
<keyword evidence="9" id="KW-0443">Lipid metabolism</keyword>
<evidence type="ECO:0000256" key="6">
    <source>
        <dbReference type="ARBA" id="ARBA00022989"/>
    </source>
</evidence>
<dbReference type="PANTHER" id="PTHR11351:SF31">
    <property type="entry name" value="DESATURASE 1, ISOFORM A-RELATED"/>
    <property type="match status" value="1"/>
</dbReference>
<dbReference type="RefSeq" id="WP_137261334.1">
    <property type="nucleotide sequence ID" value="NZ_SZQL01000005.1"/>
</dbReference>
<sequence length="266" mass="31871">MVAILLFFFLHWFLSLFFHTFFLHRYASHQMYTTRKGWEKTFYFLTWFAQGSSYLVPRAYAILHRMHHEYSDTEEDPHSPHFFKDVWQMMMHTAEIYSAYQTGKKLPDPQFTKDYLPVWHKLDRIGHHMATRLTFAAAYIAFYIYFAPSLWWFLLLPIHFFIGPVQGAIVNWCGHKYGYSNFENGDKSKNTTPWGVLLMGELFQNNHHYDKDNANFARKWYEFDTTYLIMRGLNKLRIIRLVPATSPVVTTHTKQVVRERNLQLND</sequence>